<reference evidence="1 2" key="1">
    <citation type="journal article" date="2021" name="Nat. Plants">
        <title>The Taxus genome provides insights into paclitaxel biosynthesis.</title>
        <authorList>
            <person name="Xiong X."/>
            <person name="Gou J."/>
            <person name="Liao Q."/>
            <person name="Li Y."/>
            <person name="Zhou Q."/>
            <person name="Bi G."/>
            <person name="Li C."/>
            <person name="Du R."/>
            <person name="Wang X."/>
            <person name="Sun T."/>
            <person name="Guo L."/>
            <person name="Liang H."/>
            <person name="Lu P."/>
            <person name="Wu Y."/>
            <person name="Zhang Z."/>
            <person name="Ro D.K."/>
            <person name="Shang Y."/>
            <person name="Huang S."/>
            <person name="Yan J."/>
        </authorList>
    </citation>
    <scope>NUCLEOTIDE SEQUENCE [LARGE SCALE GENOMIC DNA]</scope>
    <source>
        <strain evidence="1">Ta-2019</strain>
    </source>
</reference>
<proteinExistence type="predicted"/>
<protein>
    <submittedName>
        <fullName evidence="1">Uncharacterized protein</fullName>
    </submittedName>
</protein>
<sequence length="78" mass="8553">LALGDLRGWLGFRVVVDFGLGWDLVDLGDVDDTRLVCVGLNGFIWDEVDKVDVDEEDVLYWLDVKGGVGVDEGDGLNL</sequence>
<dbReference type="EMBL" id="JAHRHJ020000001">
    <property type="protein sequence ID" value="KAH9328072.1"/>
    <property type="molecule type" value="Genomic_DNA"/>
</dbReference>
<feature type="non-terminal residue" evidence="1">
    <location>
        <position position="78"/>
    </location>
</feature>
<keyword evidence="2" id="KW-1185">Reference proteome</keyword>
<dbReference type="Proteomes" id="UP000824469">
    <property type="component" value="Unassembled WGS sequence"/>
</dbReference>
<dbReference type="AlphaFoldDB" id="A0AA38LNW7"/>
<organism evidence="1 2">
    <name type="scientific">Taxus chinensis</name>
    <name type="common">Chinese yew</name>
    <name type="synonym">Taxus wallichiana var. chinensis</name>
    <dbReference type="NCBI Taxonomy" id="29808"/>
    <lineage>
        <taxon>Eukaryota</taxon>
        <taxon>Viridiplantae</taxon>
        <taxon>Streptophyta</taxon>
        <taxon>Embryophyta</taxon>
        <taxon>Tracheophyta</taxon>
        <taxon>Spermatophyta</taxon>
        <taxon>Pinopsida</taxon>
        <taxon>Pinidae</taxon>
        <taxon>Conifers II</taxon>
        <taxon>Cupressales</taxon>
        <taxon>Taxaceae</taxon>
        <taxon>Taxus</taxon>
    </lineage>
</organism>
<feature type="non-terminal residue" evidence="1">
    <location>
        <position position="1"/>
    </location>
</feature>
<name>A0AA38LNW7_TAXCH</name>
<comment type="caution">
    <text evidence="1">The sequence shown here is derived from an EMBL/GenBank/DDBJ whole genome shotgun (WGS) entry which is preliminary data.</text>
</comment>
<accession>A0AA38LNW7</accession>
<evidence type="ECO:0000313" key="1">
    <source>
        <dbReference type="EMBL" id="KAH9328072.1"/>
    </source>
</evidence>
<evidence type="ECO:0000313" key="2">
    <source>
        <dbReference type="Proteomes" id="UP000824469"/>
    </source>
</evidence>
<gene>
    <name evidence="1" type="ORF">KI387_000180</name>
</gene>